<feature type="domain" description="Spaetzle" evidence="6">
    <location>
        <begin position="212"/>
        <end position="302"/>
    </location>
</feature>
<dbReference type="SUPFAM" id="SSF57501">
    <property type="entry name" value="Cystine-knot cytokines"/>
    <property type="match status" value="1"/>
</dbReference>
<dbReference type="PANTHER" id="PTHR23199">
    <property type="entry name" value="NEUROTROPHIN 1-RELATED"/>
    <property type="match status" value="1"/>
</dbReference>
<evidence type="ECO:0000256" key="5">
    <source>
        <dbReference type="SAM" id="SignalP"/>
    </source>
</evidence>
<evidence type="ECO:0000259" key="6">
    <source>
        <dbReference type="Pfam" id="PF16077"/>
    </source>
</evidence>
<reference evidence="7 8" key="1">
    <citation type="submission" date="2024-06" db="EMBL/GenBank/DDBJ databases">
        <title>A chromosome-level genome assembly of beet webworm, Loxostege sticticalis.</title>
        <authorList>
            <person name="Zhang Y."/>
        </authorList>
    </citation>
    <scope>NUCLEOTIDE SEQUENCE [LARGE SCALE GENOMIC DNA]</scope>
    <source>
        <strain evidence="7">AQ026</strain>
        <tissue evidence="7">Whole body</tissue>
    </source>
</reference>
<comment type="caution">
    <text evidence="7">The sequence shown here is derived from an EMBL/GenBank/DDBJ whole genome shotgun (WGS) entry which is preliminary data.</text>
</comment>
<name>A0ABR3HM79_LOXSC</name>
<gene>
    <name evidence="7" type="ORF">ABMA27_005235</name>
</gene>
<accession>A0ABR3HM79</accession>
<dbReference type="Gene3D" id="2.10.90.10">
    <property type="entry name" value="Cystine-knot cytokines"/>
    <property type="match status" value="1"/>
</dbReference>
<sequence>MLAIAFVIVATWSARSEAYDFASACTRPFRSTRAQAHAPDAPCDLTKHTYCTTPGSSYPWQAIRRFVRENQGLMRRMYGEERHISVLKAELENFIDDDDLDAPPDFAEDIIKTKLKYSKRGHGRAMKDKPHFRPIQSSDKNKKADNDSLRVKPLDASDASTLPPTLLFSEHEKVKVDRIDTIANDKKEEQPLKPTHQPEKIRPSVIKLRGANACETKEELLAPFWANNTRGEKLVLVNMYPYEQYIHLETCVHERKQMYCREGCRCEQHYRLHRLLAFDPHNPCRGIFSDWFKFPACCVCRCYDVPLEFRARSPRLLPPQYGEDVRRRLYEDVAREWYARTAYGDEDDYDLF</sequence>
<dbReference type="PANTHER" id="PTHR23199:SF5">
    <property type="entry name" value="PROTEIN SPAETZLE 4"/>
    <property type="match status" value="1"/>
</dbReference>
<feature type="chain" id="PRO_5045952022" description="Spaetzle domain-containing protein" evidence="5">
    <location>
        <begin position="19"/>
        <end position="352"/>
    </location>
</feature>
<proteinExistence type="predicted"/>
<keyword evidence="3" id="KW-0325">Glycoprotein</keyword>
<dbReference type="InterPro" id="IPR032104">
    <property type="entry name" value="Spaetzle"/>
</dbReference>
<keyword evidence="2" id="KW-1015">Disulfide bond</keyword>
<dbReference type="InterPro" id="IPR052444">
    <property type="entry name" value="Spz/Toll_ligand-like"/>
</dbReference>
<keyword evidence="1 5" id="KW-0732">Signal</keyword>
<evidence type="ECO:0000256" key="3">
    <source>
        <dbReference type="ARBA" id="ARBA00023180"/>
    </source>
</evidence>
<dbReference type="Proteomes" id="UP001549920">
    <property type="component" value="Unassembled WGS sequence"/>
</dbReference>
<feature type="compositionally biased region" description="Basic and acidic residues" evidence="4">
    <location>
        <begin position="139"/>
        <end position="155"/>
    </location>
</feature>
<evidence type="ECO:0000256" key="1">
    <source>
        <dbReference type="ARBA" id="ARBA00022729"/>
    </source>
</evidence>
<evidence type="ECO:0000313" key="7">
    <source>
        <dbReference type="EMBL" id="KAL0871521.1"/>
    </source>
</evidence>
<evidence type="ECO:0000256" key="2">
    <source>
        <dbReference type="ARBA" id="ARBA00023157"/>
    </source>
</evidence>
<feature type="signal peptide" evidence="5">
    <location>
        <begin position="1"/>
        <end position="18"/>
    </location>
</feature>
<feature type="region of interest" description="Disordered" evidence="4">
    <location>
        <begin position="117"/>
        <end position="157"/>
    </location>
</feature>
<evidence type="ECO:0000256" key="4">
    <source>
        <dbReference type="SAM" id="MobiDB-lite"/>
    </source>
</evidence>
<protein>
    <recommendedName>
        <fullName evidence="6">Spaetzle domain-containing protein</fullName>
    </recommendedName>
</protein>
<keyword evidence="8" id="KW-1185">Reference proteome</keyword>
<organism evidence="7 8">
    <name type="scientific">Loxostege sticticalis</name>
    <name type="common">Beet webworm moth</name>
    <dbReference type="NCBI Taxonomy" id="481309"/>
    <lineage>
        <taxon>Eukaryota</taxon>
        <taxon>Metazoa</taxon>
        <taxon>Ecdysozoa</taxon>
        <taxon>Arthropoda</taxon>
        <taxon>Hexapoda</taxon>
        <taxon>Insecta</taxon>
        <taxon>Pterygota</taxon>
        <taxon>Neoptera</taxon>
        <taxon>Endopterygota</taxon>
        <taxon>Lepidoptera</taxon>
        <taxon>Glossata</taxon>
        <taxon>Ditrysia</taxon>
        <taxon>Pyraloidea</taxon>
        <taxon>Crambidae</taxon>
        <taxon>Pyraustinae</taxon>
        <taxon>Loxostege</taxon>
    </lineage>
</organism>
<dbReference type="EMBL" id="JBEUOH010000017">
    <property type="protein sequence ID" value="KAL0871521.1"/>
    <property type="molecule type" value="Genomic_DNA"/>
</dbReference>
<dbReference type="InterPro" id="IPR029034">
    <property type="entry name" value="Cystine-knot_cytokine"/>
</dbReference>
<dbReference type="Pfam" id="PF16077">
    <property type="entry name" value="Spaetzle"/>
    <property type="match status" value="1"/>
</dbReference>
<evidence type="ECO:0000313" key="8">
    <source>
        <dbReference type="Proteomes" id="UP001549920"/>
    </source>
</evidence>